<dbReference type="Proteomes" id="UP000295662">
    <property type="component" value="Unassembled WGS sequence"/>
</dbReference>
<evidence type="ECO:0000313" key="1">
    <source>
        <dbReference type="EMBL" id="TDU80790.1"/>
    </source>
</evidence>
<keyword evidence="2" id="KW-1185">Reference proteome</keyword>
<sequence length="161" mass="18400">MQWMVIHGQDTLETFGLIVSLSLAAVSFRADAKERKISNLMALADSHRSLWMQVTEKPELTRLLKKDLDLKTHPVSAAEQRFVHLLITQLAVSYTAMKAGMLPEMTGLRKDVQSFFSLPIPNHVWIWSSEFQEPEFVMFVEECLREESRAQSPQEPSPQEG</sequence>
<dbReference type="EMBL" id="SOCA01000001">
    <property type="protein sequence ID" value="TDU80790.1"/>
    <property type="molecule type" value="Genomic_DNA"/>
</dbReference>
<protein>
    <submittedName>
        <fullName evidence="1">Uncharacterized protein</fullName>
    </submittedName>
</protein>
<evidence type="ECO:0000313" key="2">
    <source>
        <dbReference type="Proteomes" id="UP000295662"/>
    </source>
</evidence>
<comment type="caution">
    <text evidence="1">The sequence shown here is derived from an EMBL/GenBank/DDBJ whole genome shotgun (WGS) entry which is preliminary data.</text>
</comment>
<proteinExistence type="predicted"/>
<organism evidence="1 2">
    <name type="scientific">Prosthecobacter fusiformis</name>
    <dbReference type="NCBI Taxonomy" id="48464"/>
    <lineage>
        <taxon>Bacteria</taxon>
        <taxon>Pseudomonadati</taxon>
        <taxon>Verrucomicrobiota</taxon>
        <taxon>Verrucomicrobiia</taxon>
        <taxon>Verrucomicrobiales</taxon>
        <taxon>Verrucomicrobiaceae</taxon>
        <taxon>Prosthecobacter</taxon>
    </lineage>
</organism>
<name>A0A4R7SNN7_9BACT</name>
<dbReference type="AlphaFoldDB" id="A0A4R7SNN7"/>
<reference evidence="1 2" key="1">
    <citation type="submission" date="2019-03" db="EMBL/GenBank/DDBJ databases">
        <title>Genomic Encyclopedia of Archaeal and Bacterial Type Strains, Phase II (KMG-II): from individual species to whole genera.</title>
        <authorList>
            <person name="Goeker M."/>
        </authorList>
    </citation>
    <scope>NUCLEOTIDE SEQUENCE [LARGE SCALE GENOMIC DNA]</scope>
    <source>
        <strain evidence="1 2">ATCC 25309</strain>
    </source>
</reference>
<accession>A0A4R7SNN7</accession>
<gene>
    <name evidence="1" type="ORF">EI77_00087</name>
</gene>